<protein>
    <submittedName>
        <fullName evidence="1">Uncharacterized protein</fullName>
    </submittedName>
</protein>
<gene>
    <name evidence="1" type="ORF">BD410DRAFT_832261</name>
</gene>
<dbReference type="Proteomes" id="UP000294933">
    <property type="component" value="Unassembled WGS sequence"/>
</dbReference>
<dbReference type="EMBL" id="ML170252">
    <property type="protein sequence ID" value="TDL16070.1"/>
    <property type="molecule type" value="Genomic_DNA"/>
</dbReference>
<reference evidence="1 2" key="1">
    <citation type="submission" date="2018-06" db="EMBL/GenBank/DDBJ databases">
        <title>A transcriptomic atlas of mushroom development highlights an independent origin of complex multicellularity.</title>
        <authorList>
            <consortium name="DOE Joint Genome Institute"/>
            <person name="Krizsan K."/>
            <person name="Almasi E."/>
            <person name="Merenyi Z."/>
            <person name="Sahu N."/>
            <person name="Viragh M."/>
            <person name="Koszo T."/>
            <person name="Mondo S."/>
            <person name="Kiss B."/>
            <person name="Balint B."/>
            <person name="Kues U."/>
            <person name="Barry K."/>
            <person name="Hegedus J.C."/>
            <person name="Henrissat B."/>
            <person name="Johnson J."/>
            <person name="Lipzen A."/>
            <person name="Ohm R."/>
            <person name="Nagy I."/>
            <person name="Pangilinan J."/>
            <person name="Yan J."/>
            <person name="Xiong Y."/>
            <person name="Grigoriev I.V."/>
            <person name="Hibbett D.S."/>
            <person name="Nagy L.G."/>
        </authorList>
    </citation>
    <scope>NUCLEOTIDE SEQUENCE [LARGE SCALE GENOMIC DNA]</scope>
    <source>
        <strain evidence="1 2">SZMC22713</strain>
    </source>
</reference>
<organism evidence="1 2">
    <name type="scientific">Rickenella mellea</name>
    <dbReference type="NCBI Taxonomy" id="50990"/>
    <lineage>
        <taxon>Eukaryota</taxon>
        <taxon>Fungi</taxon>
        <taxon>Dikarya</taxon>
        <taxon>Basidiomycota</taxon>
        <taxon>Agaricomycotina</taxon>
        <taxon>Agaricomycetes</taxon>
        <taxon>Hymenochaetales</taxon>
        <taxon>Rickenellaceae</taxon>
        <taxon>Rickenella</taxon>
    </lineage>
</organism>
<dbReference type="VEuPathDB" id="FungiDB:BD410DRAFT_832261"/>
<name>A0A4Y7PNM6_9AGAM</name>
<keyword evidence="2" id="KW-1185">Reference proteome</keyword>
<proteinExistence type="predicted"/>
<evidence type="ECO:0000313" key="1">
    <source>
        <dbReference type="EMBL" id="TDL16070.1"/>
    </source>
</evidence>
<evidence type="ECO:0000313" key="2">
    <source>
        <dbReference type="Proteomes" id="UP000294933"/>
    </source>
</evidence>
<accession>A0A4Y7PNM6</accession>
<dbReference type="AlphaFoldDB" id="A0A4Y7PNM6"/>
<sequence length="99" mass="10735">MQLSLPPLFATTILVSVFGVVVAAISAVTHVGKATFSAVIDSAFLHGALEALATVRNDIIIAIGQGHSGQTRGECFKCSMNDLYRYMRRDYTEKPYQPS</sequence>